<feature type="region of interest" description="Disordered" evidence="1">
    <location>
        <begin position="98"/>
        <end position="123"/>
    </location>
</feature>
<organism evidence="2 3">
    <name type="scientific">Sphagnum troendelagicum</name>
    <dbReference type="NCBI Taxonomy" id="128251"/>
    <lineage>
        <taxon>Eukaryota</taxon>
        <taxon>Viridiplantae</taxon>
        <taxon>Streptophyta</taxon>
        <taxon>Embryophyta</taxon>
        <taxon>Bryophyta</taxon>
        <taxon>Sphagnophytina</taxon>
        <taxon>Sphagnopsida</taxon>
        <taxon>Sphagnales</taxon>
        <taxon>Sphagnaceae</taxon>
        <taxon>Sphagnum</taxon>
    </lineage>
</organism>
<dbReference type="PANTHER" id="PTHR36320">
    <property type="entry name" value="OS04G0611300 PROTEIN"/>
    <property type="match status" value="1"/>
</dbReference>
<accession>A0ABP0U6E2</accession>
<protein>
    <submittedName>
        <fullName evidence="2">Uncharacterized protein</fullName>
    </submittedName>
</protein>
<evidence type="ECO:0000313" key="2">
    <source>
        <dbReference type="EMBL" id="CAK9214087.1"/>
    </source>
</evidence>
<feature type="compositionally biased region" description="Basic residues" evidence="1">
    <location>
        <begin position="100"/>
        <end position="123"/>
    </location>
</feature>
<dbReference type="PANTHER" id="PTHR36320:SF1">
    <property type="entry name" value="OS04G0611300 PROTEIN"/>
    <property type="match status" value="1"/>
</dbReference>
<dbReference type="EMBL" id="OZ019894">
    <property type="protein sequence ID" value="CAK9214087.1"/>
    <property type="molecule type" value="Genomic_DNA"/>
</dbReference>
<dbReference type="Proteomes" id="UP001497512">
    <property type="component" value="Chromosome 2"/>
</dbReference>
<sequence length="123" mass="13582">MGKSIRSKRLKRLRTLKRELVAPHYDAKELAKLAAQEAAAQAPKIELPNTRRRSESEAMAVDEEQTRGRSGQSVTSAINGADLASGSVVVTGRLLQAKGGIKKRGKSQGRLKKERHHKKKLQF</sequence>
<proteinExistence type="predicted"/>
<evidence type="ECO:0000313" key="3">
    <source>
        <dbReference type="Proteomes" id="UP001497512"/>
    </source>
</evidence>
<feature type="region of interest" description="Disordered" evidence="1">
    <location>
        <begin position="38"/>
        <end position="75"/>
    </location>
</feature>
<keyword evidence="3" id="KW-1185">Reference proteome</keyword>
<reference evidence="2" key="1">
    <citation type="submission" date="2024-02" db="EMBL/GenBank/DDBJ databases">
        <authorList>
            <consortium name="ELIXIR-Norway"/>
            <consortium name="Elixir Norway"/>
        </authorList>
    </citation>
    <scope>NUCLEOTIDE SEQUENCE</scope>
</reference>
<gene>
    <name evidence="2" type="ORF">CSSPTR1EN2_LOCUS12056</name>
</gene>
<evidence type="ECO:0000256" key="1">
    <source>
        <dbReference type="SAM" id="MobiDB-lite"/>
    </source>
</evidence>
<name>A0ABP0U6E2_9BRYO</name>